<reference evidence="1" key="1">
    <citation type="submission" date="2022-10" db="EMBL/GenBank/DDBJ databases">
        <authorList>
            <person name="Yue Y."/>
        </authorList>
    </citation>
    <scope>NUCLEOTIDE SEQUENCE</scope>
    <source>
        <strain evidence="1">Z654</strain>
    </source>
</reference>
<dbReference type="InterPro" id="IPR036388">
    <property type="entry name" value="WH-like_DNA-bd_sf"/>
</dbReference>
<evidence type="ECO:0000313" key="2">
    <source>
        <dbReference type="Proteomes" id="UP001208041"/>
    </source>
</evidence>
<keyword evidence="2" id="KW-1185">Reference proteome</keyword>
<dbReference type="AlphaFoldDB" id="A0AAE3IZV1"/>
<dbReference type="InterPro" id="IPR036390">
    <property type="entry name" value="WH_DNA-bd_sf"/>
</dbReference>
<organism evidence="1 2">
    <name type="scientific">Halocynthiibacter halioticoli</name>
    <dbReference type="NCBI Taxonomy" id="2986804"/>
    <lineage>
        <taxon>Bacteria</taxon>
        <taxon>Pseudomonadati</taxon>
        <taxon>Pseudomonadota</taxon>
        <taxon>Alphaproteobacteria</taxon>
        <taxon>Rhodobacterales</taxon>
        <taxon>Paracoccaceae</taxon>
        <taxon>Halocynthiibacter</taxon>
    </lineage>
</organism>
<gene>
    <name evidence="1" type="ORF">OH136_11325</name>
</gene>
<evidence type="ECO:0000313" key="1">
    <source>
        <dbReference type="EMBL" id="MCV6825145.1"/>
    </source>
</evidence>
<accession>A0AAE3IZV1</accession>
<name>A0AAE3IZV1_9RHOB</name>
<comment type="caution">
    <text evidence="1">The sequence shown here is derived from an EMBL/GenBank/DDBJ whole genome shotgun (WGS) entry which is preliminary data.</text>
</comment>
<dbReference type="RefSeq" id="WP_263953977.1">
    <property type="nucleotide sequence ID" value="NZ_JAOYFC010000002.1"/>
</dbReference>
<dbReference type="EMBL" id="JAOYFC010000002">
    <property type="protein sequence ID" value="MCV6825145.1"/>
    <property type="molecule type" value="Genomic_DNA"/>
</dbReference>
<proteinExistence type="predicted"/>
<dbReference type="SUPFAM" id="SSF46785">
    <property type="entry name" value="Winged helix' DNA-binding domain"/>
    <property type="match status" value="1"/>
</dbReference>
<sequence>MATFKVGKADAENLHVNEKKWTKPLMEAGWSAVPSILIEKQQALGLDPVDMNIIIHLIQYWWHPENLPHPSVETIADAIGRSPRTVQRRITALADLGFLERTERRTSRNGSDTNLYSFRGLIAKLQPYAAEKIEEKNTAIAVKKARVARKKPKLVVDNPK</sequence>
<dbReference type="Proteomes" id="UP001208041">
    <property type="component" value="Unassembled WGS sequence"/>
</dbReference>
<dbReference type="Pfam" id="PF13730">
    <property type="entry name" value="HTH_36"/>
    <property type="match status" value="1"/>
</dbReference>
<dbReference type="Gene3D" id="1.10.10.10">
    <property type="entry name" value="Winged helix-like DNA-binding domain superfamily/Winged helix DNA-binding domain"/>
    <property type="match status" value="1"/>
</dbReference>
<protein>
    <submittedName>
        <fullName evidence="1">Helix-turn-helix domain-containing protein</fullName>
    </submittedName>
</protein>